<keyword evidence="4" id="KW-1185">Reference proteome</keyword>
<gene>
    <name evidence="3" type="ORF">SAMN05216499_108189</name>
</gene>
<evidence type="ECO:0000313" key="4">
    <source>
        <dbReference type="Proteomes" id="UP000184111"/>
    </source>
</evidence>
<dbReference type="AlphaFoldDB" id="A0A1M7G9B8"/>
<accession>A0A1M7G9B8</accession>
<protein>
    <recommendedName>
        <fullName evidence="5">Lipoprotein</fullName>
    </recommendedName>
</protein>
<evidence type="ECO:0000313" key="3">
    <source>
        <dbReference type="EMBL" id="SHM12841.1"/>
    </source>
</evidence>
<proteinExistence type="predicted"/>
<dbReference type="EMBL" id="FRBI01000008">
    <property type="protein sequence ID" value="SHM12841.1"/>
    <property type="molecule type" value="Genomic_DNA"/>
</dbReference>
<feature type="signal peptide" evidence="2">
    <location>
        <begin position="1"/>
        <end position="18"/>
    </location>
</feature>
<keyword evidence="2" id="KW-0732">Signal</keyword>
<dbReference type="Proteomes" id="UP000184111">
    <property type="component" value="Unassembled WGS sequence"/>
</dbReference>
<evidence type="ECO:0008006" key="5">
    <source>
        <dbReference type="Google" id="ProtNLM"/>
    </source>
</evidence>
<reference evidence="3 4" key="1">
    <citation type="submission" date="2016-11" db="EMBL/GenBank/DDBJ databases">
        <authorList>
            <person name="Jaros S."/>
            <person name="Januszkiewicz K."/>
            <person name="Wedrychowicz H."/>
        </authorList>
    </citation>
    <scope>NUCLEOTIDE SEQUENCE [LARGE SCALE GENOMIC DNA]</scope>
    <source>
        <strain evidence="3 4">CGMCC 4.2025</strain>
    </source>
</reference>
<name>A0A1M7G9B8_9ACTN</name>
<feature type="region of interest" description="Disordered" evidence="1">
    <location>
        <begin position="48"/>
        <end position="82"/>
    </location>
</feature>
<feature type="chain" id="PRO_5038662384" description="Lipoprotein" evidence="2">
    <location>
        <begin position="19"/>
        <end position="168"/>
    </location>
</feature>
<dbReference type="STRING" id="310782.SAMN05216499_108189"/>
<dbReference type="PROSITE" id="PS51257">
    <property type="entry name" value="PROKAR_LIPOPROTEIN"/>
    <property type="match status" value="1"/>
</dbReference>
<organism evidence="3 4">
    <name type="scientific">Actinacidiphila paucisporea</name>
    <dbReference type="NCBI Taxonomy" id="310782"/>
    <lineage>
        <taxon>Bacteria</taxon>
        <taxon>Bacillati</taxon>
        <taxon>Actinomycetota</taxon>
        <taxon>Actinomycetes</taxon>
        <taxon>Kitasatosporales</taxon>
        <taxon>Streptomycetaceae</taxon>
        <taxon>Actinacidiphila</taxon>
    </lineage>
</organism>
<sequence length="168" mass="17758">MRPRVAQAVTVAGVLALAAGCGGGASTPEHDPGEVKSQVADESRAVAGMTHVTGKTTEAAPPRGTPTDMSCDEDNEDGPDRQMAQSWSLYGVDNTTLGKGMADLAAGLPPQGWKVVKNGPDSSRNRNQEIQATHLATKTQIDVTWMKGLDGHEPLVHFTVYSDCFRAK</sequence>
<evidence type="ECO:0000256" key="1">
    <source>
        <dbReference type="SAM" id="MobiDB-lite"/>
    </source>
</evidence>
<evidence type="ECO:0000256" key="2">
    <source>
        <dbReference type="SAM" id="SignalP"/>
    </source>
</evidence>